<organism evidence="2 3">
    <name type="scientific">Roseovarius albus</name>
    <dbReference type="NCBI Taxonomy" id="1247867"/>
    <lineage>
        <taxon>Bacteria</taxon>
        <taxon>Pseudomonadati</taxon>
        <taxon>Pseudomonadota</taxon>
        <taxon>Alphaproteobacteria</taxon>
        <taxon>Rhodobacterales</taxon>
        <taxon>Roseobacteraceae</taxon>
        <taxon>Roseovarius</taxon>
    </lineage>
</organism>
<reference evidence="2 3" key="1">
    <citation type="submission" date="2017-03" db="EMBL/GenBank/DDBJ databases">
        <authorList>
            <person name="Afonso C.L."/>
            <person name="Miller P.J."/>
            <person name="Scott M.A."/>
            <person name="Spackman E."/>
            <person name="Goraichik I."/>
            <person name="Dimitrov K.M."/>
            <person name="Suarez D.L."/>
            <person name="Swayne D.E."/>
        </authorList>
    </citation>
    <scope>NUCLEOTIDE SEQUENCE [LARGE SCALE GENOMIC DNA]</scope>
    <source>
        <strain evidence="2 3">CECT 7450</strain>
    </source>
</reference>
<dbReference type="EMBL" id="FWFX01000002">
    <property type="protein sequence ID" value="SLN18072.1"/>
    <property type="molecule type" value="Genomic_DNA"/>
</dbReference>
<proteinExistence type="predicted"/>
<dbReference type="Proteomes" id="UP000193061">
    <property type="component" value="Unassembled WGS sequence"/>
</dbReference>
<gene>
    <name evidence="2" type="ORF">ROA7450_00567</name>
</gene>
<dbReference type="AlphaFoldDB" id="A0A1X6YDA6"/>
<feature type="region of interest" description="Disordered" evidence="1">
    <location>
        <begin position="31"/>
        <end position="55"/>
    </location>
</feature>
<protein>
    <submittedName>
        <fullName evidence="2">Uncharacterized protein</fullName>
    </submittedName>
</protein>
<sequence length="55" mass="5919">MYVQFPDVSTSPIAHVKSAISCHFNGNTPALIRPKNPTSPPEEKSANCRAGIPIK</sequence>
<name>A0A1X6YDA6_9RHOB</name>
<evidence type="ECO:0000256" key="1">
    <source>
        <dbReference type="SAM" id="MobiDB-lite"/>
    </source>
</evidence>
<keyword evidence="3" id="KW-1185">Reference proteome</keyword>
<evidence type="ECO:0000313" key="3">
    <source>
        <dbReference type="Proteomes" id="UP000193061"/>
    </source>
</evidence>
<evidence type="ECO:0000313" key="2">
    <source>
        <dbReference type="EMBL" id="SLN18072.1"/>
    </source>
</evidence>
<accession>A0A1X6YDA6</accession>